<reference evidence="2" key="1">
    <citation type="journal article" date="2023" name="Mol. Phylogenet. Evol.">
        <title>Genome-scale phylogeny and comparative genomics of the fungal order Sordariales.</title>
        <authorList>
            <person name="Hensen N."/>
            <person name="Bonometti L."/>
            <person name="Westerberg I."/>
            <person name="Brannstrom I.O."/>
            <person name="Guillou S."/>
            <person name="Cros-Aarteil S."/>
            <person name="Calhoun S."/>
            <person name="Haridas S."/>
            <person name="Kuo A."/>
            <person name="Mondo S."/>
            <person name="Pangilinan J."/>
            <person name="Riley R."/>
            <person name="LaButti K."/>
            <person name="Andreopoulos B."/>
            <person name="Lipzen A."/>
            <person name="Chen C."/>
            <person name="Yan M."/>
            <person name="Daum C."/>
            <person name="Ng V."/>
            <person name="Clum A."/>
            <person name="Steindorff A."/>
            <person name="Ohm R.A."/>
            <person name="Martin F."/>
            <person name="Silar P."/>
            <person name="Natvig D.O."/>
            <person name="Lalanne C."/>
            <person name="Gautier V."/>
            <person name="Ament-Velasquez S.L."/>
            <person name="Kruys A."/>
            <person name="Hutchinson M.I."/>
            <person name="Powell A.J."/>
            <person name="Barry K."/>
            <person name="Miller A.N."/>
            <person name="Grigoriev I.V."/>
            <person name="Debuchy R."/>
            <person name="Gladieux P."/>
            <person name="Hiltunen Thoren M."/>
            <person name="Johannesson H."/>
        </authorList>
    </citation>
    <scope>NUCLEOTIDE SEQUENCE</scope>
    <source>
        <strain evidence="2">PSN293</strain>
    </source>
</reference>
<comment type="caution">
    <text evidence="2">The sequence shown here is derived from an EMBL/GenBank/DDBJ whole genome shotgun (WGS) entry which is preliminary data.</text>
</comment>
<feature type="chain" id="PRO_5042833121" evidence="1">
    <location>
        <begin position="29"/>
        <end position="111"/>
    </location>
</feature>
<evidence type="ECO:0000313" key="2">
    <source>
        <dbReference type="EMBL" id="KAK4214938.1"/>
    </source>
</evidence>
<protein>
    <submittedName>
        <fullName evidence="2">Uncharacterized protein</fullName>
    </submittedName>
</protein>
<name>A0AAN6Y939_9PEZI</name>
<dbReference type="AlphaFoldDB" id="A0AAN6Y939"/>
<dbReference type="Proteomes" id="UP001301769">
    <property type="component" value="Unassembled WGS sequence"/>
</dbReference>
<gene>
    <name evidence="2" type="ORF">QBC37DRAFT_140516</name>
</gene>
<feature type="signal peptide" evidence="1">
    <location>
        <begin position="1"/>
        <end position="28"/>
    </location>
</feature>
<accession>A0AAN6Y939</accession>
<sequence length="111" mass="12237">METSLNLLLRGVFFSLAVLSAGWLGAHAKACQSPGRKRGCRPALPPHMIISVDVGERHLVHTHDTFYLAGDTRQHASRLLDPSYSTPYPCLFSGIGPFSFDWSGRPICLRT</sequence>
<evidence type="ECO:0000313" key="3">
    <source>
        <dbReference type="Proteomes" id="UP001301769"/>
    </source>
</evidence>
<organism evidence="2 3">
    <name type="scientific">Rhypophila decipiens</name>
    <dbReference type="NCBI Taxonomy" id="261697"/>
    <lineage>
        <taxon>Eukaryota</taxon>
        <taxon>Fungi</taxon>
        <taxon>Dikarya</taxon>
        <taxon>Ascomycota</taxon>
        <taxon>Pezizomycotina</taxon>
        <taxon>Sordariomycetes</taxon>
        <taxon>Sordariomycetidae</taxon>
        <taxon>Sordariales</taxon>
        <taxon>Naviculisporaceae</taxon>
        <taxon>Rhypophila</taxon>
    </lineage>
</organism>
<reference evidence="2" key="2">
    <citation type="submission" date="2023-05" db="EMBL/GenBank/DDBJ databases">
        <authorList>
            <consortium name="Lawrence Berkeley National Laboratory"/>
            <person name="Steindorff A."/>
            <person name="Hensen N."/>
            <person name="Bonometti L."/>
            <person name="Westerberg I."/>
            <person name="Brannstrom I.O."/>
            <person name="Guillou S."/>
            <person name="Cros-Aarteil S."/>
            <person name="Calhoun S."/>
            <person name="Haridas S."/>
            <person name="Kuo A."/>
            <person name="Mondo S."/>
            <person name="Pangilinan J."/>
            <person name="Riley R."/>
            <person name="Labutti K."/>
            <person name="Andreopoulos B."/>
            <person name="Lipzen A."/>
            <person name="Chen C."/>
            <person name="Yanf M."/>
            <person name="Daum C."/>
            <person name="Ng V."/>
            <person name="Clum A."/>
            <person name="Ohm R."/>
            <person name="Martin F."/>
            <person name="Silar P."/>
            <person name="Natvig D."/>
            <person name="Lalanne C."/>
            <person name="Gautier V."/>
            <person name="Ament-Velasquez S.L."/>
            <person name="Kruys A."/>
            <person name="Hutchinson M.I."/>
            <person name="Powell A.J."/>
            <person name="Barry K."/>
            <person name="Miller A.N."/>
            <person name="Grigoriev I.V."/>
            <person name="Debuchy R."/>
            <person name="Gladieux P."/>
            <person name="Thoren M.H."/>
            <person name="Johannesson H."/>
        </authorList>
    </citation>
    <scope>NUCLEOTIDE SEQUENCE</scope>
    <source>
        <strain evidence="2">PSN293</strain>
    </source>
</reference>
<keyword evidence="1" id="KW-0732">Signal</keyword>
<keyword evidence="3" id="KW-1185">Reference proteome</keyword>
<dbReference type="EMBL" id="MU858086">
    <property type="protein sequence ID" value="KAK4214938.1"/>
    <property type="molecule type" value="Genomic_DNA"/>
</dbReference>
<proteinExistence type="predicted"/>
<evidence type="ECO:0000256" key="1">
    <source>
        <dbReference type="SAM" id="SignalP"/>
    </source>
</evidence>